<organism evidence="1 2">
    <name type="scientific">Metallosphaera yellowstonensis MK1</name>
    <dbReference type="NCBI Taxonomy" id="671065"/>
    <lineage>
        <taxon>Archaea</taxon>
        <taxon>Thermoproteota</taxon>
        <taxon>Thermoprotei</taxon>
        <taxon>Sulfolobales</taxon>
        <taxon>Sulfolobaceae</taxon>
        <taxon>Metallosphaera</taxon>
    </lineage>
</organism>
<dbReference type="EMBL" id="JH597770">
    <property type="protein sequence ID" value="EHP68818.1"/>
    <property type="molecule type" value="Genomic_DNA"/>
</dbReference>
<proteinExistence type="predicted"/>
<gene>
    <name evidence="1" type="ORF">MetMK1DRAFT_00032640</name>
</gene>
<name>H2C9J2_9CREN</name>
<protein>
    <submittedName>
        <fullName evidence="1">Uncharacterized protein</fullName>
    </submittedName>
</protein>
<accession>H2C9J2</accession>
<keyword evidence="2" id="KW-1185">Reference proteome</keyword>
<sequence>MLKPKWDTRCRKVISYNETVRLKVDYRIVEIAQSSPSTEIRAILVTDVPPSEDVVNEIRGTVKVENVFNFMMTIKVKGKAGDVIKLGEKPFIRYIMLDEVVARTQDWS</sequence>
<evidence type="ECO:0000313" key="2">
    <source>
        <dbReference type="Proteomes" id="UP000003980"/>
    </source>
</evidence>
<dbReference type="STRING" id="671065.MetMK1DRAFT_00032640"/>
<dbReference type="Proteomes" id="UP000003980">
    <property type="component" value="Unassembled WGS sequence"/>
</dbReference>
<reference evidence="1 2" key="1">
    <citation type="submission" date="2012-01" db="EMBL/GenBank/DDBJ databases">
        <title>Improved High-Quality Draft sequence of Metallosphaera yellowstonensis MK1.</title>
        <authorList>
            <consortium name="US DOE Joint Genome Institute"/>
            <person name="Lucas S."/>
            <person name="Han J."/>
            <person name="Cheng J.-F."/>
            <person name="Goodwin L."/>
            <person name="Pitluck S."/>
            <person name="Peters L."/>
            <person name="Teshima H."/>
            <person name="Detter J.C."/>
            <person name="Han C."/>
            <person name="Tapia R."/>
            <person name="Land M."/>
            <person name="Hauser L."/>
            <person name="Kyrpides N."/>
            <person name="Kozubal M."/>
            <person name="Macur R.E."/>
            <person name="Jay Z."/>
            <person name="Inskeep W."/>
            <person name="Woyke T."/>
        </authorList>
    </citation>
    <scope>NUCLEOTIDE SEQUENCE [LARGE SCALE GENOMIC DNA]</scope>
    <source>
        <strain evidence="1 2">MK1</strain>
    </source>
</reference>
<dbReference type="HOGENOM" id="CLU_2353253_0_0_2"/>
<dbReference type="AlphaFoldDB" id="H2C9J2"/>
<dbReference type="eggNOG" id="arCOG08334">
    <property type="taxonomic scope" value="Archaea"/>
</dbReference>
<evidence type="ECO:0000313" key="1">
    <source>
        <dbReference type="EMBL" id="EHP68818.1"/>
    </source>
</evidence>